<dbReference type="PROSITE" id="PS50975">
    <property type="entry name" value="ATP_GRASP"/>
    <property type="match status" value="1"/>
</dbReference>
<reference evidence="3" key="2">
    <citation type="submission" date="2020-08" db="EMBL/GenBank/DDBJ databases">
        <authorList>
            <person name="Chen M."/>
            <person name="Teng W."/>
            <person name="Zhao L."/>
            <person name="Hu C."/>
            <person name="Zhou Y."/>
            <person name="Han B."/>
            <person name="Song L."/>
            <person name="Shu W."/>
        </authorList>
    </citation>
    <scope>NUCLEOTIDE SEQUENCE</scope>
    <source>
        <strain evidence="3">FACHB-1375</strain>
    </source>
</reference>
<dbReference type="Proteomes" id="UP000641646">
    <property type="component" value="Unassembled WGS sequence"/>
</dbReference>
<proteinExistence type="predicted"/>
<dbReference type="EMBL" id="JACJPW010000016">
    <property type="protein sequence ID" value="MBD2181101.1"/>
    <property type="molecule type" value="Genomic_DNA"/>
</dbReference>
<gene>
    <name evidence="3" type="ORF">H6G03_08300</name>
</gene>
<organism evidence="3 4">
    <name type="scientific">Aerosakkonema funiforme FACHB-1375</name>
    <dbReference type="NCBI Taxonomy" id="2949571"/>
    <lineage>
        <taxon>Bacteria</taxon>
        <taxon>Bacillati</taxon>
        <taxon>Cyanobacteriota</taxon>
        <taxon>Cyanophyceae</taxon>
        <taxon>Oscillatoriophycideae</taxon>
        <taxon>Aerosakkonematales</taxon>
        <taxon>Aerosakkonemataceae</taxon>
        <taxon>Aerosakkonema</taxon>
    </lineage>
</organism>
<dbReference type="Gene3D" id="3.30.470.20">
    <property type="entry name" value="ATP-grasp fold, B domain"/>
    <property type="match status" value="1"/>
</dbReference>
<dbReference type="GO" id="GO:0005737">
    <property type="term" value="C:cytoplasm"/>
    <property type="evidence" value="ECO:0007669"/>
    <property type="project" value="TreeGrafter"/>
</dbReference>
<dbReference type="GO" id="GO:0046872">
    <property type="term" value="F:metal ion binding"/>
    <property type="evidence" value="ECO:0007669"/>
    <property type="project" value="InterPro"/>
</dbReference>
<name>A0A926ZHS2_9CYAN</name>
<dbReference type="GO" id="GO:0005524">
    <property type="term" value="F:ATP binding"/>
    <property type="evidence" value="ECO:0007669"/>
    <property type="project" value="UniProtKB-UniRule"/>
</dbReference>
<sequence length="301" mass="34204">MNILILGNAEDAHALHLNNVLTKMGVSVDYLDTRLFPTQVKITFQPQTEAGWLLLPNGRELAFADIKSVFWRTFSGVNVPNLQNSYHQTVAVNDSMSVLRSLMQACPAKWVNSWSAYEFHKEKPLQLRKAKQIGVTIPATTIANDPKRLVEFAQAYEKVIFKPVYGGSHTQFLTEEHLEPKRMSLALNISPVTLQEYIPGTNIRSYVIGEDVYAAEIRSDSLDFREDSKAELIPVELPEAIENQCLAIRKAFMLEWTGIDWRLKPTGEYVFLEANFSPMFLHFERITGFPITQSLVKILTN</sequence>
<dbReference type="AlphaFoldDB" id="A0A926ZHS2"/>
<dbReference type="InterPro" id="IPR011761">
    <property type="entry name" value="ATP-grasp"/>
</dbReference>
<dbReference type="InterPro" id="IPR013651">
    <property type="entry name" value="ATP-grasp_RimK-type"/>
</dbReference>
<dbReference type="PANTHER" id="PTHR21621">
    <property type="entry name" value="RIBOSOMAL PROTEIN S6 MODIFICATION PROTEIN"/>
    <property type="match status" value="1"/>
</dbReference>
<dbReference type="GO" id="GO:0018169">
    <property type="term" value="F:ribosomal S6-glutamic acid ligase activity"/>
    <property type="evidence" value="ECO:0007669"/>
    <property type="project" value="TreeGrafter"/>
</dbReference>
<comment type="caution">
    <text evidence="3">The sequence shown here is derived from an EMBL/GenBank/DDBJ whole genome shotgun (WGS) entry which is preliminary data.</text>
</comment>
<dbReference type="SUPFAM" id="SSF56059">
    <property type="entry name" value="Glutathione synthetase ATP-binding domain-like"/>
    <property type="match status" value="1"/>
</dbReference>
<dbReference type="Pfam" id="PF08443">
    <property type="entry name" value="RimK"/>
    <property type="match status" value="1"/>
</dbReference>
<dbReference type="GO" id="GO:0009432">
    <property type="term" value="P:SOS response"/>
    <property type="evidence" value="ECO:0007669"/>
    <property type="project" value="TreeGrafter"/>
</dbReference>
<evidence type="ECO:0000259" key="2">
    <source>
        <dbReference type="PROSITE" id="PS50975"/>
    </source>
</evidence>
<dbReference type="InterPro" id="IPR048936">
    <property type="entry name" value="MvdD-like_ATPgrasp"/>
</dbReference>
<keyword evidence="4" id="KW-1185">Reference proteome</keyword>
<evidence type="ECO:0000313" key="3">
    <source>
        <dbReference type="EMBL" id="MBD2181101.1"/>
    </source>
</evidence>
<keyword evidence="1" id="KW-0067">ATP-binding</keyword>
<accession>A0A926ZHS2</accession>
<dbReference type="Pfam" id="PF21068">
    <property type="entry name" value="ATPgraspMvdD"/>
    <property type="match status" value="1"/>
</dbReference>
<reference evidence="3" key="1">
    <citation type="journal article" date="2015" name="ISME J.">
        <title>Draft Genome Sequence of Streptomyces incarnatus NRRL8089, which Produces the Nucleoside Antibiotic Sinefungin.</title>
        <authorList>
            <person name="Oshima K."/>
            <person name="Hattori M."/>
            <person name="Shimizu H."/>
            <person name="Fukuda K."/>
            <person name="Nemoto M."/>
            <person name="Inagaki K."/>
            <person name="Tamura T."/>
        </authorList>
    </citation>
    <scope>NUCLEOTIDE SEQUENCE</scope>
    <source>
        <strain evidence="3">FACHB-1375</strain>
    </source>
</reference>
<evidence type="ECO:0000256" key="1">
    <source>
        <dbReference type="PROSITE-ProRule" id="PRU00409"/>
    </source>
</evidence>
<dbReference type="PANTHER" id="PTHR21621:SF0">
    <property type="entry name" value="BETA-CITRYLGLUTAMATE SYNTHASE B-RELATED"/>
    <property type="match status" value="1"/>
</dbReference>
<feature type="domain" description="ATP-grasp" evidence="2">
    <location>
        <begin position="127"/>
        <end position="300"/>
    </location>
</feature>
<protein>
    <recommendedName>
        <fullName evidence="2">ATP-grasp domain-containing protein</fullName>
    </recommendedName>
</protein>
<dbReference type="RefSeq" id="WP_190463866.1">
    <property type="nucleotide sequence ID" value="NZ_JACJPW010000016.1"/>
</dbReference>
<keyword evidence="1" id="KW-0547">Nucleotide-binding</keyword>
<evidence type="ECO:0000313" key="4">
    <source>
        <dbReference type="Proteomes" id="UP000641646"/>
    </source>
</evidence>